<name>A0A4U5V5A1_COLLU</name>
<dbReference type="Proteomes" id="UP000298787">
    <property type="component" value="Chromosome 15"/>
</dbReference>
<sequence length="174" mass="18939">MRLSLASSSLYESVLLPQGPEQSVTTKDSASVLQEEEKEEEQDEEEVLRFTTGSEDNLRSSKVPALTDPILTQPGLGVTTTTVTTITQTGGGWSTGLFNICADKTTCLLGAVVPCCLDLSLAHQYGECLCMPLLPGSTFAIRVGIRERYKIRTGEREKERAVESPAKLEQSSPW</sequence>
<gene>
    <name evidence="2" type="ORF">D9C73_017151</name>
    <name evidence="3" type="ORF">D9C73_017156</name>
</gene>
<evidence type="ECO:0000313" key="4">
    <source>
        <dbReference type="Proteomes" id="UP000298787"/>
    </source>
</evidence>
<evidence type="ECO:0000313" key="3">
    <source>
        <dbReference type="EMBL" id="TKS83047.1"/>
    </source>
</evidence>
<dbReference type="STRING" id="240159.A0A4U5V5A1"/>
<proteinExistence type="predicted"/>
<dbReference type="EMBL" id="CM014092">
    <property type="protein sequence ID" value="TKS83047.1"/>
    <property type="molecule type" value="Genomic_DNA"/>
</dbReference>
<feature type="compositionally biased region" description="Acidic residues" evidence="1">
    <location>
        <begin position="34"/>
        <end position="45"/>
    </location>
</feature>
<accession>A0A4U5V5A1</accession>
<organism evidence="3 4">
    <name type="scientific">Collichthys lucidus</name>
    <name type="common">Big head croaker</name>
    <name type="synonym">Sciaena lucida</name>
    <dbReference type="NCBI Taxonomy" id="240159"/>
    <lineage>
        <taxon>Eukaryota</taxon>
        <taxon>Metazoa</taxon>
        <taxon>Chordata</taxon>
        <taxon>Craniata</taxon>
        <taxon>Vertebrata</taxon>
        <taxon>Euteleostomi</taxon>
        <taxon>Actinopterygii</taxon>
        <taxon>Neopterygii</taxon>
        <taxon>Teleostei</taxon>
        <taxon>Neoteleostei</taxon>
        <taxon>Acanthomorphata</taxon>
        <taxon>Eupercaria</taxon>
        <taxon>Sciaenidae</taxon>
        <taxon>Collichthys</taxon>
    </lineage>
</organism>
<reference evidence="3 4" key="1">
    <citation type="submission" date="2019-01" db="EMBL/GenBank/DDBJ databases">
        <title>Genome Assembly of Collichthys lucidus.</title>
        <authorList>
            <person name="Cai M."/>
            <person name="Xiao S."/>
        </authorList>
    </citation>
    <scope>NUCLEOTIDE SEQUENCE [LARGE SCALE GENOMIC DNA]</scope>
    <source>
        <strain evidence="3">JT15FE1705JMU</strain>
        <tissue evidence="3">Muscle</tissue>
    </source>
</reference>
<feature type="region of interest" description="Disordered" evidence="1">
    <location>
        <begin position="154"/>
        <end position="174"/>
    </location>
</feature>
<dbReference type="AlphaFoldDB" id="A0A4U5V5A1"/>
<protein>
    <submittedName>
        <fullName evidence="3">PLAC8-like protein 1</fullName>
    </submittedName>
</protein>
<keyword evidence="4" id="KW-1185">Reference proteome</keyword>
<dbReference type="EMBL" id="CM014092">
    <property type="protein sequence ID" value="TKS83042.1"/>
    <property type="molecule type" value="Genomic_DNA"/>
</dbReference>
<evidence type="ECO:0000313" key="2">
    <source>
        <dbReference type="EMBL" id="TKS83042.1"/>
    </source>
</evidence>
<feature type="region of interest" description="Disordered" evidence="1">
    <location>
        <begin position="16"/>
        <end position="45"/>
    </location>
</feature>
<feature type="compositionally biased region" description="Polar residues" evidence="1">
    <location>
        <begin position="20"/>
        <end position="32"/>
    </location>
</feature>
<evidence type="ECO:0000256" key="1">
    <source>
        <dbReference type="SAM" id="MobiDB-lite"/>
    </source>
</evidence>